<proteinExistence type="predicted"/>
<name>A0ABV1MTV4_9BACI</name>
<dbReference type="EMBL" id="JBEGDG010000010">
    <property type="protein sequence ID" value="MEQ6355936.1"/>
    <property type="molecule type" value="Genomic_DNA"/>
</dbReference>
<gene>
    <name evidence="1" type="ORF">ABNX05_15000</name>
</gene>
<comment type="caution">
    <text evidence="1">The sequence shown here is derived from an EMBL/GenBank/DDBJ whole genome shotgun (WGS) entry which is preliminary data.</text>
</comment>
<organism evidence="1 2">
    <name type="scientific">Lysinibacillus zambalensis</name>
    <dbReference type="NCBI Taxonomy" id="3160866"/>
    <lineage>
        <taxon>Bacteria</taxon>
        <taxon>Bacillati</taxon>
        <taxon>Bacillota</taxon>
        <taxon>Bacilli</taxon>
        <taxon>Bacillales</taxon>
        <taxon>Bacillaceae</taxon>
        <taxon>Lysinibacillus</taxon>
    </lineage>
</organism>
<sequence length="67" mass="7487">MEIAAQKINVNSVTNKASIDATNGKVIYIVDNGEVEAIPLPPFGTLEIACQNYKIHNLQYRQTIKRK</sequence>
<evidence type="ECO:0000313" key="2">
    <source>
        <dbReference type="Proteomes" id="UP001478862"/>
    </source>
</evidence>
<dbReference type="Proteomes" id="UP001478862">
    <property type="component" value="Unassembled WGS sequence"/>
</dbReference>
<evidence type="ECO:0000313" key="1">
    <source>
        <dbReference type="EMBL" id="MEQ6355936.1"/>
    </source>
</evidence>
<reference evidence="1 2" key="1">
    <citation type="submission" date="2024-06" db="EMBL/GenBank/DDBJ databases">
        <title>Lysinibacillus zambalefons sp. nov., a Novel Firmicute Isolated from the Poon Bato Zambales Hyperalkaline Spring.</title>
        <authorList>
            <person name="Aja J.A."/>
            <person name="Lazaro J.E.H."/>
            <person name="Llorin L.D."/>
            <person name="Lim K.R."/>
            <person name="Teodosio J."/>
            <person name="Dalisay D.S."/>
        </authorList>
    </citation>
    <scope>NUCLEOTIDE SEQUENCE [LARGE SCALE GENOMIC DNA]</scope>
    <source>
        <strain evidence="1 2">M3</strain>
    </source>
</reference>
<keyword evidence="2" id="KW-1185">Reference proteome</keyword>
<dbReference type="RefSeq" id="WP_349660447.1">
    <property type="nucleotide sequence ID" value="NZ_JBEGDG010000010.1"/>
</dbReference>
<accession>A0ABV1MTV4</accession>
<protein>
    <submittedName>
        <fullName evidence="1">Uncharacterized protein</fullName>
    </submittedName>
</protein>